<feature type="compositionally biased region" description="Polar residues" evidence="1">
    <location>
        <begin position="225"/>
        <end position="236"/>
    </location>
</feature>
<feature type="region of interest" description="Disordered" evidence="1">
    <location>
        <begin position="1"/>
        <end position="64"/>
    </location>
</feature>
<comment type="caution">
    <text evidence="2">The sequence shown here is derived from an EMBL/GenBank/DDBJ whole genome shotgun (WGS) entry which is preliminary data.</text>
</comment>
<feature type="region of interest" description="Disordered" evidence="1">
    <location>
        <begin position="143"/>
        <end position="162"/>
    </location>
</feature>
<keyword evidence="3" id="KW-1185">Reference proteome</keyword>
<evidence type="ECO:0000256" key="1">
    <source>
        <dbReference type="SAM" id="MobiDB-lite"/>
    </source>
</evidence>
<sequence>MAASRTTLKSTSHLVPSASFSYQDESPSGTGPPVDEEIPDIDEQHQNGLTLQNSDQPVSEAEQRGDKVLASFVLRFEAETRSSKGRSGNYLSKAEGLSILEDNSPEQGAMIKGYQGQPAPLGNLSTSLPTTLSLWDRAYDALRKDGNPASNEEPPIQPMPPHNVALGHDYQSEFLSISPPQLTDEQKDCIQMFRLTSNDSDTAYEWYKSGVEERARKNQKLSVKKSATSSDTASNG</sequence>
<accession>A0ABP0AW13</accession>
<feature type="compositionally biased region" description="Polar residues" evidence="1">
    <location>
        <begin position="1"/>
        <end position="29"/>
    </location>
</feature>
<protein>
    <submittedName>
        <fullName evidence="2">Uncharacterized protein</fullName>
    </submittedName>
</protein>
<dbReference type="Proteomes" id="UP001642406">
    <property type="component" value="Unassembled WGS sequence"/>
</dbReference>
<gene>
    <name evidence="2" type="ORF">SBRCBS47491_001132</name>
</gene>
<evidence type="ECO:0000313" key="2">
    <source>
        <dbReference type="EMBL" id="CAK7211456.1"/>
    </source>
</evidence>
<feature type="compositionally biased region" description="Polar residues" evidence="1">
    <location>
        <begin position="46"/>
        <end position="57"/>
    </location>
</feature>
<organism evidence="2 3">
    <name type="scientific">Sporothrix bragantina</name>
    <dbReference type="NCBI Taxonomy" id="671064"/>
    <lineage>
        <taxon>Eukaryota</taxon>
        <taxon>Fungi</taxon>
        <taxon>Dikarya</taxon>
        <taxon>Ascomycota</taxon>
        <taxon>Pezizomycotina</taxon>
        <taxon>Sordariomycetes</taxon>
        <taxon>Sordariomycetidae</taxon>
        <taxon>Ophiostomatales</taxon>
        <taxon>Ophiostomataceae</taxon>
        <taxon>Sporothrix</taxon>
    </lineage>
</organism>
<reference evidence="2 3" key="1">
    <citation type="submission" date="2024-01" db="EMBL/GenBank/DDBJ databases">
        <authorList>
            <person name="Allen C."/>
            <person name="Tagirdzhanova G."/>
        </authorList>
    </citation>
    <scope>NUCLEOTIDE SEQUENCE [LARGE SCALE GENOMIC DNA]</scope>
</reference>
<evidence type="ECO:0000313" key="3">
    <source>
        <dbReference type="Proteomes" id="UP001642406"/>
    </source>
</evidence>
<proteinExistence type="predicted"/>
<name>A0ABP0AW13_9PEZI</name>
<dbReference type="EMBL" id="CAWUHC010000006">
    <property type="protein sequence ID" value="CAK7211456.1"/>
    <property type="molecule type" value="Genomic_DNA"/>
</dbReference>
<feature type="region of interest" description="Disordered" evidence="1">
    <location>
        <begin position="215"/>
        <end position="236"/>
    </location>
</feature>